<evidence type="ECO:0000256" key="1">
    <source>
        <dbReference type="SAM" id="MobiDB-lite"/>
    </source>
</evidence>
<dbReference type="EMBL" id="HG994361">
    <property type="protein sequence ID" value="CAF2156990.1"/>
    <property type="molecule type" value="Genomic_DNA"/>
</dbReference>
<gene>
    <name evidence="3" type="ORF">DARMORV10_A07P01920.1</name>
</gene>
<feature type="region of interest" description="Disordered" evidence="1">
    <location>
        <begin position="153"/>
        <end position="182"/>
    </location>
</feature>
<proteinExistence type="predicted"/>
<name>A0A816YBC9_BRANA</name>
<dbReference type="AlphaFoldDB" id="A0A816YBC9"/>
<reference evidence="3" key="1">
    <citation type="submission" date="2021-01" db="EMBL/GenBank/DDBJ databases">
        <authorList>
            <consortium name="Genoscope - CEA"/>
            <person name="William W."/>
        </authorList>
    </citation>
    <scope>NUCLEOTIDE SEQUENCE</scope>
</reference>
<dbReference type="PANTHER" id="PTHR31704">
    <property type="entry name" value="MYB/SANT-LIKE DNA-BINDING DOMAIN PROTEIN-RELATED"/>
    <property type="match status" value="1"/>
</dbReference>
<evidence type="ECO:0000259" key="2">
    <source>
        <dbReference type="Pfam" id="PF12776"/>
    </source>
</evidence>
<organism evidence="3">
    <name type="scientific">Brassica napus</name>
    <name type="common">Rape</name>
    <dbReference type="NCBI Taxonomy" id="3708"/>
    <lineage>
        <taxon>Eukaryota</taxon>
        <taxon>Viridiplantae</taxon>
        <taxon>Streptophyta</taxon>
        <taxon>Embryophyta</taxon>
        <taxon>Tracheophyta</taxon>
        <taxon>Spermatophyta</taxon>
        <taxon>Magnoliopsida</taxon>
        <taxon>eudicotyledons</taxon>
        <taxon>Gunneridae</taxon>
        <taxon>Pentapetalae</taxon>
        <taxon>rosids</taxon>
        <taxon>malvids</taxon>
        <taxon>Brassicales</taxon>
        <taxon>Brassicaceae</taxon>
        <taxon>Brassiceae</taxon>
        <taxon>Brassica</taxon>
    </lineage>
</organism>
<evidence type="ECO:0000313" key="3">
    <source>
        <dbReference type="EMBL" id="CAF2156990.1"/>
    </source>
</evidence>
<protein>
    <submittedName>
        <fullName evidence="3">(rape) hypothetical protein</fullName>
    </submittedName>
</protein>
<dbReference type="Pfam" id="PF12776">
    <property type="entry name" value="Myb_DNA-bind_3"/>
    <property type="match status" value="1"/>
</dbReference>
<accession>A0A816YBC9</accession>
<sequence>MAKESWTDEECRYFFTLYADEKKKGNKTRLGMSLTRRDFIINKFEERFGKRHIWDRFKNKIDISRKAYIKVKKLTHNRTGLVYDAMGRLQMPDAWWDDRIKEWPGARKYKKKTIPNMDMFEAEFGGVTVTGAEGWSAQQGEASLDFRVDAEKDEDESDSVDIDMPAPREGTSRAGCSRSKRKRKEVVQESSYDVRNAILADKNKIAEKMLQVLESDHLVVERNHKCRVDYVVEVLN</sequence>
<dbReference type="PANTHER" id="PTHR31704:SF54">
    <property type="entry name" value="MYB_SANT-LIKE DOMAIN-CONTAINING PROTEIN"/>
    <property type="match status" value="1"/>
</dbReference>
<dbReference type="InterPro" id="IPR024752">
    <property type="entry name" value="Myb/SANT-like_dom"/>
</dbReference>
<dbReference type="Proteomes" id="UP001295469">
    <property type="component" value="Chromosome A07"/>
</dbReference>
<feature type="domain" description="Myb/SANT-like" evidence="2">
    <location>
        <begin position="5"/>
        <end position="97"/>
    </location>
</feature>